<keyword evidence="2" id="KW-0812">Transmembrane</keyword>
<feature type="domain" description="Haemolysin activator HlyB C-terminal" evidence="4">
    <location>
        <begin position="348"/>
        <end position="538"/>
    </location>
</feature>
<keyword evidence="1" id="KW-0472">Membrane</keyword>
<dbReference type="Pfam" id="PF08479">
    <property type="entry name" value="POTRA_2"/>
    <property type="match status" value="1"/>
</dbReference>
<dbReference type="InterPro" id="IPR051544">
    <property type="entry name" value="TPS_OM_transporter"/>
</dbReference>
<reference evidence="6" key="1">
    <citation type="journal article" date="2014" name="Int. J. Syst. Evol. Microbiol.">
        <title>Complete genome sequence of Corynebacterium casei LMG S-19264T (=DSM 44701T), isolated from a smear-ripened cheese.</title>
        <authorList>
            <consortium name="US DOE Joint Genome Institute (JGI-PGF)"/>
            <person name="Walter F."/>
            <person name="Albersmeier A."/>
            <person name="Kalinowski J."/>
            <person name="Ruckert C."/>
        </authorList>
    </citation>
    <scope>NUCLEOTIDE SEQUENCE</scope>
    <source>
        <strain evidence="6">CCM 7684</strain>
    </source>
</reference>
<dbReference type="GO" id="GO:0098046">
    <property type="term" value="C:type V protein secretion system complex"/>
    <property type="evidence" value="ECO:0007669"/>
    <property type="project" value="TreeGrafter"/>
</dbReference>
<evidence type="ECO:0000313" key="7">
    <source>
        <dbReference type="Proteomes" id="UP000602745"/>
    </source>
</evidence>
<name>A0A8J2YLE4_9RHOB</name>
<dbReference type="PANTHER" id="PTHR34597:SF3">
    <property type="entry name" value="OUTER MEMBRANE TRANSPORTER CDIB"/>
    <property type="match status" value="1"/>
</dbReference>
<dbReference type="Gene3D" id="2.40.160.50">
    <property type="entry name" value="membrane protein fhac: a member of the omp85/tpsb transporter family"/>
    <property type="match status" value="1"/>
</dbReference>
<dbReference type="Proteomes" id="UP000602745">
    <property type="component" value="Unassembled WGS sequence"/>
</dbReference>
<gene>
    <name evidence="6" type="ORF">GCM10007276_29850</name>
</gene>
<evidence type="ECO:0000256" key="3">
    <source>
        <dbReference type="ARBA" id="ARBA00023237"/>
    </source>
</evidence>
<dbReference type="InterPro" id="IPR005565">
    <property type="entry name" value="Hemolysn_activator_HlyB_C"/>
</dbReference>
<comment type="caution">
    <text evidence="6">The sequence shown here is derived from an EMBL/GenBank/DDBJ whole genome shotgun (WGS) entry which is preliminary data.</text>
</comment>
<reference evidence="6" key="2">
    <citation type="submission" date="2020-09" db="EMBL/GenBank/DDBJ databases">
        <authorList>
            <person name="Sun Q."/>
            <person name="Sedlacek I."/>
        </authorList>
    </citation>
    <scope>NUCLEOTIDE SEQUENCE</scope>
    <source>
        <strain evidence="6">CCM 7684</strain>
    </source>
</reference>
<evidence type="ECO:0000256" key="1">
    <source>
        <dbReference type="ARBA" id="ARBA00022452"/>
    </source>
</evidence>
<dbReference type="Pfam" id="PF03865">
    <property type="entry name" value="ShlB"/>
    <property type="match status" value="1"/>
</dbReference>
<evidence type="ECO:0000259" key="5">
    <source>
        <dbReference type="Pfam" id="PF08479"/>
    </source>
</evidence>
<proteinExistence type="predicted"/>
<keyword evidence="7" id="KW-1185">Reference proteome</keyword>
<evidence type="ECO:0008006" key="8">
    <source>
        <dbReference type="Google" id="ProtNLM"/>
    </source>
</evidence>
<evidence type="ECO:0000259" key="4">
    <source>
        <dbReference type="Pfam" id="PF03865"/>
    </source>
</evidence>
<dbReference type="RefSeq" id="WP_188410605.1">
    <property type="nucleotide sequence ID" value="NZ_BMCP01000004.1"/>
</dbReference>
<protein>
    <recommendedName>
        <fullName evidence="8">ShlB/FhaC/HecB family hemolysin secretion/activation protein</fullName>
    </recommendedName>
</protein>
<dbReference type="GO" id="GO:0008320">
    <property type="term" value="F:protein transmembrane transporter activity"/>
    <property type="evidence" value="ECO:0007669"/>
    <property type="project" value="TreeGrafter"/>
</dbReference>
<sequence length="577" mass="63425">MAVFATCSAAVLPALAQQAIERNVPEAPVVPQQNLSVPPPAYDTADTEPFGVDLKGVRLIGPAEDVSAKVPGGISVGNVKGIDPAAIREALTPFIGKPLSRGLLGQMQAAVTQVYRSADYFFVSVTVPPQEITAGIVQLRVVEFRVGEVTVSGAKGDRQPPLEKNIRAAGEERIEGRQIAEDLEWLNRTQYRRVQGEFSPGEDPATSRLSLRVTEAKPWQITGGWSNSGTRISGRDRAFIGGGLWLPWLNDTTLSYQLTTNEDVLRKPSRVRLEEGDMPRYLSHAGRITIPTLPRQALELAPSYVSMWQDADQFISFDNEVFELPVIYRSALSNLMPGIYFGDIYAGAEFKFLTRKTYFADVEVAQGKAEIVNFIVGWSHALTDRRGRTSFDIRVKGNPGGILSENTDETWRMFSGGRITDINYFYAAADITRVTPLPKGFGWVSQLSAVGAFEALPDTERMAISGFYMTRGYGIDDTTIDTGFVWRNELRLPTFAALTHLNLGIRDGFSPFAFFDLGHGRDFFLSENFTLASIGAGFDYALNGNLNANFVLGYALRDAGETEAGDWNVQARVAVNF</sequence>
<feature type="domain" description="Polypeptide-transport-associated ShlB-type" evidence="5">
    <location>
        <begin position="74"/>
        <end position="143"/>
    </location>
</feature>
<evidence type="ECO:0000313" key="6">
    <source>
        <dbReference type="EMBL" id="GGE50818.1"/>
    </source>
</evidence>
<dbReference type="GO" id="GO:0046819">
    <property type="term" value="P:protein secretion by the type V secretion system"/>
    <property type="evidence" value="ECO:0007669"/>
    <property type="project" value="TreeGrafter"/>
</dbReference>
<dbReference type="Gene3D" id="3.10.20.310">
    <property type="entry name" value="membrane protein fhac"/>
    <property type="match status" value="1"/>
</dbReference>
<dbReference type="PANTHER" id="PTHR34597">
    <property type="entry name" value="SLR1661 PROTEIN"/>
    <property type="match status" value="1"/>
</dbReference>
<dbReference type="InterPro" id="IPR013686">
    <property type="entry name" value="Polypept-transport_assoc_ShlB"/>
</dbReference>
<evidence type="ECO:0000256" key="2">
    <source>
        <dbReference type="ARBA" id="ARBA00022692"/>
    </source>
</evidence>
<keyword evidence="1" id="KW-1134">Transmembrane beta strand</keyword>
<accession>A0A8J2YLE4</accession>
<organism evidence="6 7">
    <name type="scientific">Agaricicola taiwanensis</name>
    <dbReference type="NCBI Taxonomy" id="591372"/>
    <lineage>
        <taxon>Bacteria</taxon>
        <taxon>Pseudomonadati</taxon>
        <taxon>Pseudomonadota</taxon>
        <taxon>Alphaproteobacteria</taxon>
        <taxon>Rhodobacterales</taxon>
        <taxon>Paracoccaceae</taxon>
        <taxon>Agaricicola</taxon>
    </lineage>
</organism>
<keyword evidence="3" id="KW-0998">Cell outer membrane</keyword>
<dbReference type="AlphaFoldDB" id="A0A8J2YLE4"/>
<dbReference type="EMBL" id="BMCP01000004">
    <property type="protein sequence ID" value="GGE50818.1"/>
    <property type="molecule type" value="Genomic_DNA"/>
</dbReference>